<protein>
    <submittedName>
        <fullName evidence="1">Ester cyclase</fullName>
    </submittedName>
</protein>
<dbReference type="InterPro" id="IPR032710">
    <property type="entry name" value="NTF2-like_dom_sf"/>
</dbReference>
<dbReference type="Proteomes" id="UP001183585">
    <property type="component" value="Unassembled WGS sequence"/>
</dbReference>
<dbReference type="PANTHER" id="PTHR38436">
    <property type="entry name" value="POLYKETIDE CYCLASE SNOAL-LIKE DOMAIN"/>
    <property type="match status" value="1"/>
</dbReference>
<dbReference type="RefSeq" id="WP_274997325.1">
    <property type="nucleotide sequence ID" value="NZ_JAJQQP010000015.1"/>
</dbReference>
<proteinExistence type="predicted"/>
<comment type="caution">
    <text evidence="1">The sequence shown here is derived from an EMBL/GenBank/DDBJ whole genome shotgun (WGS) entry which is preliminary data.</text>
</comment>
<dbReference type="PANTHER" id="PTHR38436:SF1">
    <property type="entry name" value="ESTER CYCLASE"/>
    <property type="match status" value="1"/>
</dbReference>
<evidence type="ECO:0000313" key="1">
    <source>
        <dbReference type="EMBL" id="MDR7385149.1"/>
    </source>
</evidence>
<dbReference type="Pfam" id="PF07366">
    <property type="entry name" value="SnoaL"/>
    <property type="match status" value="1"/>
</dbReference>
<dbReference type="SUPFAM" id="SSF54427">
    <property type="entry name" value="NTF2-like"/>
    <property type="match status" value="1"/>
</dbReference>
<dbReference type="InterPro" id="IPR009959">
    <property type="entry name" value="Cyclase_SnoaL-like"/>
</dbReference>
<dbReference type="Gene3D" id="3.10.450.50">
    <property type="match status" value="1"/>
</dbReference>
<organism evidence="1 2">
    <name type="scientific">Promicromonospora iranensis</name>
    <dbReference type="NCBI Taxonomy" id="1105144"/>
    <lineage>
        <taxon>Bacteria</taxon>
        <taxon>Bacillati</taxon>
        <taxon>Actinomycetota</taxon>
        <taxon>Actinomycetes</taxon>
        <taxon>Micrococcales</taxon>
        <taxon>Promicromonosporaceae</taxon>
        <taxon>Promicromonospora</taxon>
    </lineage>
</organism>
<evidence type="ECO:0000313" key="2">
    <source>
        <dbReference type="Proteomes" id="UP001183585"/>
    </source>
</evidence>
<name>A0ABU2CUY5_9MICO</name>
<accession>A0ABU2CUY5</accession>
<sequence length="138" mass="15723">MATSESEVREVFERYIEALNAHDFDRATEFVHDELVENGKPVTRDHILAELRGHGDSVPDFTWRVQDVAIDGDRVAARLYNKGTHTKEWLGVAPTGATLEFAEYSFHKVRDGRFYEMNYLIDAQAVQAQLRVPRTEGG</sequence>
<reference evidence="1 2" key="1">
    <citation type="submission" date="2023-07" db="EMBL/GenBank/DDBJ databases">
        <title>Sequencing the genomes of 1000 actinobacteria strains.</title>
        <authorList>
            <person name="Klenk H.-P."/>
        </authorList>
    </citation>
    <scope>NUCLEOTIDE SEQUENCE [LARGE SCALE GENOMIC DNA]</scope>
    <source>
        <strain evidence="1 2">DSM 45554</strain>
    </source>
</reference>
<dbReference type="EMBL" id="JAVDYE010000001">
    <property type="protein sequence ID" value="MDR7385149.1"/>
    <property type="molecule type" value="Genomic_DNA"/>
</dbReference>
<keyword evidence="2" id="KW-1185">Reference proteome</keyword>
<gene>
    <name evidence="1" type="ORF">J2S48_004664</name>
</gene>